<evidence type="ECO:0000256" key="4">
    <source>
        <dbReference type="HAMAP-Rule" id="MF_00171"/>
    </source>
</evidence>
<evidence type="ECO:0000256" key="2">
    <source>
        <dbReference type="ARBA" id="ARBA00022694"/>
    </source>
</evidence>
<keyword evidence="2 4" id="KW-0819">tRNA processing</keyword>
<dbReference type="PANTHER" id="PTHR11142">
    <property type="entry name" value="PSEUDOURIDYLATE SYNTHASE"/>
    <property type="match status" value="1"/>
</dbReference>
<dbReference type="NCBIfam" id="TIGR00071">
    <property type="entry name" value="hisT_truA"/>
    <property type="match status" value="1"/>
</dbReference>
<accession>A0A1I4EHZ5</accession>
<dbReference type="GO" id="GO:0160147">
    <property type="term" value="F:tRNA pseudouridine(38-40) synthase activity"/>
    <property type="evidence" value="ECO:0007669"/>
    <property type="project" value="UniProtKB-EC"/>
</dbReference>
<comment type="similarity">
    <text evidence="1 4 7">Belongs to the tRNA pseudouridine synthase TruA family.</text>
</comment>
<dbReference type="RefSeq" id="WP_092962860.1">
    <property type="nucleotide sequence ID" value="NZ_FOSQ01000016.1"/>
</dbReference>
<organism evidence="9 10">
    <name type="scientific">Falsiroseomonas stagni DSM 19981</name>
    <dbReference type="NCBI Taxonomy" id="1123062"/>
    <lineage>
        <taxon>Bacteria</taxon>
        <taxon>Pseudomonadati</taxon>
        <taxon>Pseudomonadota</taxon>
        <taxon>Alphaproteobacteria</taxon>
        <taxon>Acetobacterales</taxon>
        <taxon>Roseomonadaceae</taxon>
        <taxon>Falsiroseomonas</taxon>
    </lineage>
</organism>
<dbReference type="Gene3D" id="3.30.70.580">
    <property type="entry name" value="Pseudouridine synthase I, catalytic domain, N-terminal subdomain"/>
    <property type="match status" value="1"/>
</dbReference>
<dbReference type="InterPro" id="IPR020095">
    <property type="entry name" value="PsdUridine_synth_TruA_C"/>
</dbReference>
<dbReference type="PANTHER" id="PTHR11142:SF0">
    <property type="entry name" value="TRNA PSEUDOURIDINE SYNTHASE-LIKE 1"/>
    <property type="match status" value="1"/>
</dbReference>
<evidence type="ECO:0000313" key="10">
    <source>
        <dbReference type="Proteomes" id="UP000199473"/>
    </source>
</evidence>
<protein>
    <recommendedName>
        <fullName evidence="4">tRNA pseudouridine synthase A</fullName>
        <ecNumber evidence="4">5.4.99.12</ecNumber>
    </recommendedName>
    <alternativeName>
        <fullName evidence="4">tRNA pseudouridine(38-40) synthase</fullName>
    </alternativeName>
    <alternativeName>
        <fullName evidence="4">tRNA pseudouridylate synthase I</fullName>
    </alternativeName>
    <alternativeName>
        <fullName evidence="4">tRNA-uridine isomerase I</fullName>
    </alternativeName>
</protein>
<evidence type="ECO:0000313" key="9">
    <source>
        <dbReference type="EMBL" id="SFL04660.1"/>
    </source>
</evidence>
<dbReference type="GO" id="GO:0003723">
    <property type="term" value="F:RNA binding"/>
    <property type="evidence" value="ECO:0007669"/>
    <property type="project" value="InterPro"/>
</dbReference>
<comment type="subunit">
    <text evidence="4">Homodimer.</text>
</comment>
<dbReference type="InterPro" id="IPR020103">
    <property type="entry name" value="PsdUridine_synth_cat_dom_sf"/>
</dbReference>
<keyword evidence="3 4" id="KW-0413">Isomerase</keyword>
<dbReference type="Pfam" id="PF01416">
    <property type="entry name" value="PseudoU_synth_1"/>
    <property type="match status" value="2"/>
</dbReference>
<sequence length="253" mass="28122">MPRYALRLEYDGTEFCGWQRQGDLPSVQKVLEEACAFLNHGEVPTATAAGRTDAGVHAEAAVADVVLAQDLPPHRIRDAINFRTLPHPVVVTAAARVADDWSARFDCIGRGYRYRILNRPSRPGMEPGKVWHVKRRLDAGAMHEAAQGLLGKHDFSAFRAASCQAKSALRTLDRLDVSRIGEEVVIVAEARSFLHHQVRNLVGTLVEVGDGRRPVTWPRTLLEGRDRTRAGMTAPPDGLVFRYAKYDPEPDWV</sequence>
<dbReference type="AlphaFoldDB" id="A0A1I4EHZ5"/>
<dbReference type="SUPFAM" id="SSF55120">
    <property type="entry name" value="Pseudouridine synthase"/>
    <property type="match status" value="1"/>
</dbReference>
<evidence type="ECO:0000256" key="1">
    <source>
        <dbReference type="ARBA" id="ARBA00009375"/>
    </source>
</evidence>
<dbReference type="EC" id="5.4.99.12" evidence="4"/>
<reference evidence="9 10" key="1">
    <citation type="submission" date="2016-10" db="EMBL/GenBank/DDBJ databases">
        <authorList>
            <person name="de Groot N.N."/>
        </authorList>
    </citation>
    <scope>NUCLEOTIDE SEQUENCE [LARGE SCALE GENOMIC DNA]</scope>
    <source>
        <strain evidence="9 10">DSM 19981</strain>
    </source>
</reference>
<dbReference type="PIRSF" id="PIRSF001430">
    <property type="entry name" value="tRNA_psdUrid_synth"/>
    <property type="match status" value="1"/>
</dbReference>
<evidence type="ECO:0000256" key="6">
    <source>
        <dbReference type="PIRSR" id="PIRSR001430-2"/>
    </source>
</evidence>
<dbReference type="STRING" id="1123062.SAMN02745775_11629"/>
<feature type="binding site" evidence="4 6">
    <location>
        <position position="112"/>
    </location>
    <ligand>
        <name>substrate</name>
    </ligand>
</feature>
<evidence type="ECO:0000256" key="3">
    <source>
        <dbReference type="ARBA" id="ARBA00023235"/>
    </source>
</evidence>
<comment type="function">
    <text evidence="4">Formation of pseudouridine at positions 38, 39 and 40 in the anticodon stem and loop of transfer RNAs.</text>
</comment>
<feature type="active site" description="Nucleophile" evidence="4 5">
    <location>
        <position position="53"/>
    </location>
</feature>
<dbReference type="Gene3D" id="3.30.70.660">
    <property type="entry name" value="Pseudouridine synthase I, catalytic domain, C-terminal subdomain"/>
    <property type="match status" value="1"/>
</dbReference>
<dbReference type="InterPro" id="IPR020097">
    <property type="entry name" value="PsdUridine_synth_TruA_a/b_dom"/>
</dbReference>
<dbReference type="EMBL" id="FOSQ01000016">
    <property type="protein sequence ID" value="SFL04660.1"/>
    <property type="molecule type" value="Genomic_DNA"/>
</dbReference>
<dbReference type="OrthoDB" id="9811823at2"/>
<dbReference type="InterPro" id="IPR001406">
    <property type="entry name" value="PsdUridine_synth_TruA"/>
</dbReference>
<name>A0A1I4EHZ5_9PROT</name>
<evidence type="ECO:0000259" key="8">
    <source>
        <dbReference type="Pfam" id="PF01416"/>
    </source>
</evidence>
<comment type="caution">
    <text evidence="4">Lacks conserved residue(s) required for the propagation of feature annotation.</text>
</comment>
<evidence type="ECO:0000256" key="5">
    <source>
        <dbReference type="PIRSR" id="PIRSR001430-1"/>
    </source>
</evidence>
<dbReference type="CDD" id="cd02570">
    <property type="entry name" value="PseudoU_synth_EcTruA"/>
    <property type="match status" value="1"/>
</dbReference>
<comment type="catalytic activity">
    <reaction evidence="4 7">
        <text>uridine(38/39/40) in tRNA = pseudouridine(38/39/40) in tRNA</text>
        <dbReference type="Rhea" id="RHEA:22376"/>
        <dbReference type="Rhea" id="RHEA-COMP:10085"/>
        <dbReference type="Rhea" id="RHEA-COMP:10087"/>
        <dbReference type="ChEBI" id="CHEBI:65314"/>
        <dbReference type="ChEBI" id="CHEBI:65315"/>
        <dbReference type="EC" id="5.4.99.12"/>
    </reaction>
</comment>
<keyword evidence="10" id="KW-1185">Reference proteome</keyword>
<dbReference type="InterPro" id="IPR020094">
    <property type="entry name" value="TruA/RsuA/RluB/E/F_N"/>
</dbReference>
<feature type="domain" description="Pseudouridine synthase I TruA alpha/beta" evidence="8">
    <location>
        <begin position="145"/>
        <end position="247"/>
    </location>
</feature>
<dbReference type="GO" id="GO:0031119">
    <property type="term" value="P:tRNA pseudouridine synthesis"/>
    <property type="evidence" value="ECO:0007669"/>
    <property type="project" value="UniProtKB-UniRule"/>
</dbReference>
<dbReference type="Proteomes" id="UP000199473">
    <property type="component" value="Unassembled WGS sequence"/>
</dbReference>
<dbReference type="HAMAP" id="MF_00171">
    <property type="entry name" value="TruA"/>
    <property type="match status" value="1"/>
</dbReference>
<proteinExistence type="inferred from homology"/>
<gene>
    <name evidence="4" type="primary">truA</name>
    <name evidence="9" type="ORF">SAMN02745775_11629</name>
</gene>
<evidence type="ECO:0000256" key="7">
    <source>
        <dbReference type="RuleBase" id="RU003792"/>
    </source>
</evidence>
<feature type="domain" description="Pseudouridine synthase I TruA alpha/beta" evidence="8">
    <location>
        <begin position="9"/>
        <end position="106"/>
    </location>
</feature>